<feature type="transmembrane region" description="Helical" evidence="2">
    <location>
        <begin position="145"/>
        <end position="166"/>
    </location>
</feature>
<feature type="transmembrane region" description="Helical" evidence="2">
    <location>
        <begin position="325"/>
        <end position="343"/>
    </location>
</feature>
<keyword evidence="2" id="KW-0472">Membrane</keyword>
<organism evidence="3 4">
    <name type="scientific">Hondaea fermentalgiana</name>
    <dbReference type="NCBI Taxonomy" id="2315210"/>
    <lineage>
        <taxon>Eukaryota</taxon>
        <taxon>Sar</taxon>
        <taxon>Stramenopiles</taxon>
        <taxon>Bigyra</taxon>
        <taxon>Labyrinthulomycetes</taxon>
        <taxon>Thraustochytrida</taxon>
        <taxon>Thraustochytriidae</taxon>
        <taxon>Hondaea</taxon>
    </lineage>
</organism>
<keyword evidence="2" id="KW-1133">Transmembrane helix</keyword>
<feature type="compositionally biased region" description="Basic and acidic residues" evidence="1">
    <location>
        <begin position="7"/>
        <end position="17"/>
    </location>
</feature>
<feature type="transmembrane region" description="Helical" evidence="2">
    <location>
        <begin position="198"/>
        <end position="218"/>
    </location>
</feature>
<keyword evidence="4" id="KW-1185">Reference proteome</keyword>
<protein>
    <submittedName>
        <fullName evidence="3">Uncharacterized protein</fullName>
    </submittedName>
</protein>
<feature type="region of interest" description="Disordered" evidence="1">
    <location>
        <begin position="1"/>
        <end position="36"/>
    </location>
</feature>
<accession>A0A2R5GG96</accession>
<evidence type="ECO:0000256" key="1">
    <source>
        <dbReference type="SAM" id="MobiDB-lite"/>
    </source>
</evidence>
<feature type="transmembrane region" description="Helical" evidence="2">
    <location>
        <begin position="431"/>
        <end position="453"/>
    </location>
</feature>
<feature type="transmembrane region" description="Helical" evidence="2">
    <location>
        <begin position="363"/>
        <end position="387"/>
    </location>
</feature>
<dbReference type="InParanoid" id="A0A2R5GG96"/>
<dbReference type="OrthoDB" id="342705at2759"/>
<feature type="compositionally biased region" description="Polar residues" evidence="1">
    <location>
        <begin position="286"/>
        <end position="295"/>
    </location>
</feature>
<reference evidence="3 4" key="1">
    <citation type="submission" date="2017-12" db="EMBL/GenBank/DDBJ databases">
        <title>Sequencing, de novo assembly and annotation of complete genome of a new Thraustochytrid species, strain FCC1311.</title>
        <authorList>
            <person name="Sedici K."/>
            <person name="Godart F."/>
            <person name="Aiese Cigliano R."/>
            <person name="Sanseverino W."/>
            <person name="Barakat M."/>
            <person name="Ortet P."/>
            <person name="Marechal E."/>
            <person name="Cagnac O."/>
            <person name="Amato A."/>
        </authorList>
    </citation>
    <scope>NUCLEOTIDE SEQUENCE [LARGE SCALE GENOMIC DNA]</scope>
</reference>
<gene>
    <name evidence="3" type="ORF">FCC1311_061272</name>
</gene>
<dbReference type="EMBL" id="BEYU01000068">
    <property type="protein sequence ID" value="GBG29907.1"/>
    <property type="molecule type" value="Genomic_DNA"/>
</dbReference>
<evidence type="ECO:0000313" key="4">
    <source>
        <dbReference type="Proteomes" id="UP000241890"/>
    </source>
</evidence>
<feature type="transmembrane region" description="Helical" evidence="2">
    <location>
        <begin position="80"/>
        <end position="102"/>
    </location>
</feature>
<feature type="region of interest" description="Disordered" evidence="1">
    <location>
        <begin position="276"/>
        <end position="295"/>
    </location>
</feature>
<dbReference type="AlphaFoldDB" id="A0A2R5GG96"/>
<name>A0A2R5GG96_9STRA</name>
<keyword evidence="2" id="KW-0812">Transmembrane</keyword>
<feature type="transmembrane region" description="Helical" evidence="2">
    <location>
        <begin position="474"/>
        <end position="497"/>
    </location>
</feature>
<feature type="transmembrane region" description="Helical" evidence="2">
    <location>
        <begin position="114"/>
        <end position="133"/>
    </location>
</feature>
<feature type="transmembrane region" description="Helical" evidence="2">
    <location>
        <begin position="54"/>
        <end position="74"/>
    </location>
</feature>
<evidence type="ECO:0000256" key="2">
    <source>
        <dbReference type="SAM" id="Phobius"/>
    </source>
</evidence>
<sequence length="560" mass="59893">MDENEDAREPLLAREEAGAGGVADDEAGAGTGDGPQSATLGPVFRSYLVGQSAYGLRVSLWWVGLSPLMLALVGNENVLGAVRVAFNVALLVVSPFAGVLAGRMKLEKILTATTFGRGAIYVVLLPLLWLFFAAPFRVVDSPTTLFVLVVVLCFIDGIQVALANVVDVDMGGTDILGAQKGLTVTDAMRNKLNSVFHICFDTSFLVFTPSVALLAWYIGELAVDQGRSKEDEDALKSGVLVCTFAGVFLVTSLISLYCYIYGLGGAPDAEGDYQVAPGDETELNEGANSAPANAQETAEEDSGILKSLWEGAVMTWSTRPIRWRLLFLGLEVAVEDAMVAVIVTEYAFTSHYFGDGDATRTNLFTALIVAVGKVGAVVAGFFMHSCWAVPTKKKGFRPLFASVLLASASVWLLVVAYGLERSAPNDIHGKTAWISRVLVFLSVTLFFLLSTAPKIGFETLLQGMVTSVEKGEKIFGFVGPFISIVDSIVVMGISLAFSMMKGNCSDGDFECQSSHFLSALSIIAAFYLAHGIFEALLGPRLMLPDDQDMLNKMGLNQADN</sequence>
<proteinExistence type="predicted"/>
<evidence type="ECO:0000313" key="3">
    <source>
        <dbReference type="EMBL" id="GBG29907.1"/>
    </source>
</evidence>
<feature type="transmembrane region" description="Helical" evidence="2">
    <location>
        <begin position="399"/>
        <end position="419"/>
    </location>
</feature>
<comment type="caution">
    <text evidence="3">The sequence shown here is derived from an EMBL/GenBank/DDBJ whole genome shotgun (WGS) entry which is preliminary data.</text>
</comment>
<feature type="transmembrane region" description="Helical" evidence="2">
    <location>
        <begin position="238"/>
        <end position="260"/>
    </location>
</feature>
<dbReference type="Proteomes" id="UP000241890">
    <property type="component" value="Unassembled WGS sequence"/>
</dbReference>
<feature type="transmembrane region" description="Helical" evidence="2">
    <location>
        <begin position="517"/>
        <end position="537"/>
    </location>
</feature>